<name>R0L1R3_ANAPL</name>
<accession>R0L1R3</accession>
<sequence length="164" mass="18061">MSDCRGEQNPNKDHPTDTALDRFALAKAGIHCTSYITHSRSGTDITENTGAKNSQFSVQLMDQEWPATSWKTIAGKVILSPDWSVASTDGILLEYTSALCQQMPERPSCTLYPEFISVCRIRYRGTSKAVLSYFSGGSGPGLLLWKDCPDLLPYTADKDACELE</sequence>
<organism evidence="1 2">
    <name type="scientific">Anas platyrhynchos</name>
    <name type="common">Mallard</name>
    <name type="synonym">Anas boschas</name>
    <dbReference type="NCBI Taxonomy" id="8839"/>
    <lineage>
        <taxon>Eukaryota</taxon>
        <taxon>Metazoa</taxon>
        <taxon>Chordata</taxon>
        <taxon>Craniata</taxon>
        <taxon>Vertebrata</taxon>
        <taxon>Euteleostomi</taxon>
        <taxon>Archelosauria</taxon>
        <taxon>Archosauria</taxon>
        <taxon>Dinosauria</taxon>
        <taxon>Saurischia</taxon>
        <taxon>Theropoda</taxon>
        <taxon>Coelurosauria</taxon>
        <taxon>Aves</taxon>
        <taxon>Neognathae</taxon>
        <taxon>Galloanserae</taxon>
        <taxon>Anseriformes</taxon>
        <taxon>Anatidae</taxon>
        <taxon>Anatinae</taxon>
        <taxon>Anas</taxon>
    </lineage>
</organism>
<protein>
    <submittedName>
        <fullName evidence="1">Uncharacterized protein</fullName>
    </submittedName>
</protein>
<keyword evidence="2" id="KW-1185">Reference proteome</keyword>
<evidence type="ECO:0000313" key="1">
    <source>
        <dbReference type="EMBL" id="EOA99528.1"/>
    </source>
</evidence>
<dbReference type="Proteomes" id="UP000296049">
    <property type="component" value="Unassembled WGS sequence"/>
</dbReference>
<gene>
    <name evidence="1" type="ORF">Anapl_14274</name>
</gene>
<dbReference type="EMBL" id="KB743316">
    <property type="protein sequence ID" value="EOA99528.1"/>
    <property type="molecule type" value="Genomic_DNA"/>
</dbReference>
<reference evidence="2" key="1">
    <citation type="journal article" date="2013" name="Nat. Genet.">
        <title>The duck genome and transcriptome provide insight into an avian influenza virus reservoir species.</title>
        <authorList>
            <person name="Huang Y."/>
            <person name="Li Y."/>
            <person name="Burt D.W."/>
            <person name="Chen H."/>
            <person name="Zhang Y."/>
            <person name="Qian W."/>
            <person name="Kim H."/>
            <person name="Gan S."/>
            <person name="Zhao Y."/>
            <person name="Li J."/>
            <person name="Yi K."/>
            <person name="Feng H."/>
            <person name="Zhu P."/>
            <person name="Li B."/>
            <person name="Liu Q."/>
            <person name="Fairley S."/>
            <person name="Magor K.E."/>
            <person name="Du Z."/>
            <person name="Hu X."/>
            <person name="Goodman L."/>
            <person name="Tafer H."/>
            <person name="Vignal A."/>
            <person name="Lee T."/>
            <person name="Kim K.W."/>
            <person name="Sheng Z."/>
            <person name="An Y."/>
            <person name="Searle S."/>
            <person name="Herrero J."/>
            <person name="Groenen M.A."/>
            <person name="Crooijmans R.P."/>
            <person name="Faraut T."/>
            <person name="Cai Q."/>
            <person name="Webster R.G."/>
            <person name="Aldridge J.R."/>
            <person name="Warren W.C."/>
            <person name="Bartschat S."/>
            <person name="Kehr S."/>
            <person name="Marz M."/>
            <person name="Stadler P.F."/>
            <person name="Smith J."/>
            <person name="Kraus R.H."/>
            <person name="Zhao Y."/>
            <person name="Ren L."/>
            <person name="Fei J."/>
            <person name="Morisson M."/>
            <person name="Kaiser P."/>
            <person name="Griffin D.K."/>
            <person name="Rao M."/>
            <person name="Pitel F."/>
            <person name="Wang J."/>
            <person name="Li N."/>
        </authorList>
    </citation>
    <scope>NUCLEOTIDE SEQUENCE [LARGE SCALE GENOMIC DNA]</scope>
</reference>
<dbReference type="AlphaFoldDB" id="R0L1R3"/>
<evidence type="ECO:0000313" key="2">
    <source>
        <dbReference type="Proteomes" id="UP000296049"/>
    </source>
</evidence>
<proteinExistence type="predicted"/>